<dbReference type="SUPFAM" id="SSF57850">
    <property type="entry name" value="RING/U-box"/>
    <property type="match status" value="1"/>
</dbReference>
<dbReference type="GO" id="GO:0006511">
    <property type="term" value="P:ubiquitin-dependent protein catabolic process"/>
    <property type="evidence" value="ECO:0007669"/>
    <property type="project" value="InterPro"/>
</dbReference>
<feature type="domain" description="RING-type" evidence="12">
    <location>
        <begin position="43"/>
        <end position="84"/>
    </location>
</feature>
<keyword evidence="8" id="KW-0833">Ubl conjugation pathway</keyword>
<evidence type="ECO:0000256" key="11">
    <source>
        <dbReference type="PROSITE-ProRule" id="PRU00175"/>
    </source>
</evidence>
<dbReference type="GeneID" id="117144957"/>
<dbReference type="InterPro" id="IPR045103">
    <property type="entry name" value="RNF5/RNF185-like"/>
</dbReference>
<dbReference type="Gene3D" id="3.30.40.10">
    <property type="entry name" value="Zinc/RING finger domain, C3HC4 (zinc finger)"/>
    <property type="match status" value="1"/>
</dbReference>
<protein>
    <recommendedName>
        <fullName evidence="4">RING-type E3 ubiquitin transferase</fullName>
        <ecNumber evidence="4">2.3.2.27</ecNumber>
    </recommendedName>
</protein>
<dbReference type="GO" id="GO:0061630">
    <property type="term" value="F:ubiquitin protein ligase activity"/>
    <property type="evidence" value="ECO:0007669"/>
    <property type="project" value="UniProtKB-EC"/>
</dbReference>
<dbReference type="PROSITE" id="PS00518">
    <property type="entry name" value="ZF_RING_1"/>
    <property type="match status" value="1"/>
</dbReference>
<organism evidence="13 14">
    <name type="scientific">Drosophila mauritiana</name>
    <name type="common">Fruit fly</name>
    <dbReference type="NCBI Taxonomy" id="7226"/>
    <lineage>
        <taxon>Eukaryota</taxon>
        <taxon>Metazoa</taxon>
        <taxon>Ecdysozoa</taxon>
        <taxon>Arthropoda</taxon>
        <taxon>Hexapoda</taxon>
        <taxon>Insecta</taxon>
        <taxon>Pterygota</taxon>
        <taxon>Neoptera</taxon>
        <taxon>Endopterygota</taxon>
        <taxon>Diptera</taxon>
        <taxon>Brachycera</taxon>
        <taxon>Muscomorpha</taxon>
        <taxon>Ephydroidea</taxon>
        <taxon>Drosophilidae</taxon>
        <taxon>Drosophila</taxon>
        <taxon>Sophophora</taxon>
    </lineage>
</organism>
<dbReference type="SMART" id="SM00184">
    <property type="entry name" value="RING"/>
    <property type="match status" value="1"/>
</dbReference>
<keyword evidence="10" id="KW-0472">Membrane</keyword>
<evidence type="ECO:0000256" key="7">
    <source>
        <dbReference type="ARBA" id="ARBA00022771"/>
    </source>
</evidence>
<name>A0A6P8KQU7_DROMA</name>
<dbReference type="Proteomes" id="UP000515162">
    <property type="component" value="Chromosome 3R"/>
</dbReference>
<evidence type="ECO:0000256" key="9">
    <source>
        <dbReference type="ARBA" id="ARBA00022833"/>
    </source>
</evidence>
<evidence type="ECO:0000256" key="1">
    <source>
        <dbReference type="ARBA" id="ARBA00000900"/>
    </source>
</evidence>
<gene>
    <name evidence="14" type="primary">LOC117144957</name>
</gene>
<dbReference type="AlphaFoldDB" id="A0A6P8KQU7"/>
<dbReference type="RefSeq" id="XP_033166304.1">
    <property type="nucleotide sequence ID" value="XM_033310413.1"/>
</dbReference>
<evidence type="ECO:0000256" key="4">
    <source>
        <dbReference type="ARBA" id="ARBA00012483"/>
    </source>
</evidence>
<comment type="catalytic activity">
    <reaction evidence="1">
        <text>S-ubiquitinyl-[E2 ubiquitin-conjugating enzyme]-L-cysteine + [acceptor protein]-L-lysine = [E2 ubiquitin-conjugating enzyme]-L-cysteine + N(6)-ubiquitinyl-[acceptor protein]-L-lysine.</text>
        <dbReference type="EC" id="2.3.2.27"/>
    </reaction>
</comment>
<evidence type="ECO:0000259" key="12">
    <source>
        <dbReference type="PROSITE" id="PS50089"/>
    </source>
</evidence>
<dbReference type="GO" id="GO:0005783">
    <property type="term" value="C:endoplasmic reticulum"/>
    <property type="evidence" value="ECO:0007669"/>
    <property type="project" value="InterPro"/>
</dbReference>
<evidence type="ECO:0000256" key="6">
    <source>
        <dbReference type="ARBA" id="ARBA00022723"/>
    </source>
</evidence>
<dbReference type="GO" id="GO:0016567">
    <property type="term" value="P:protein ubiquitination"/>
    <property type="evidence" value="ECO:0007669"/>
    <property type="project" value="UniProtKB-UniPathway"/>
</dbReference>
<keyword evidence="5" id="KW-0808">Transferase</keyword>
<feature type="non-terminal residue" evidence="14">
    <location>
        <position position="1"/>
    </location>
</feature>
<dbReference type="InterPro" id="IPR013083">
    <property type="entry name" value="Znf_RING/FYVE/PHD"/>
</dbReference>
<keyword evidence="9" id="KW-0862">Zinc</keyword>
<dbReference type="Pfam" id="PF13639">
    <property type="entry name" value="zf-RING_2"/>
    <property type="match status" value="1"/>
</dbReference>
<evidence type="ECO:0000256" key="5">
    <source>
        <dbReference type="ARBA" id="ARBA00022679"/>
    </source>
</evidence>
<evidence type="ECO:0000256" key="10">
    <source>
        <dbReference type="ARBA" id="ARBA00023136"/>
    </source>
</evidence>
<evidence type="ECO:0000256" key="2">
    <source>
        <dbReference type="ARBA" id="ARBA00004308"/>
    </source>
</evidence>
<dbReference type="PANTHER" id="PTHR12313">
    <property type="entry name" value="E3 UBIQUITIN-PROTEIN LIGASE RNF5-RELATED"/>
    <property type="match status" value="1"/>
</dbReference>
<dbReference type="GO" id="GO:0008270">
    <property type="term" value="F:zinc ion binding"/>
    <property type="evidence" value="ECO:0007669"/>
    <property type="project" value="UniProtKB-KW"/>
</dbReference>
<evidence type="ECO:0000256" key="3">
    <source>
        <dbReference type="ARBA" id="ARBA00004906"/>
    </source>
</evidence>
<keyword evidence="13" id="KW-1185">Reference proteome</keyword>
<evidence type="ECO:0000313" key="14">
    <source>
        <dbReference type="RefSeq" id="XP_033166304.1"/>
    </source>
</evidence>
<evidence type="ECO:0000313" key="13">
    <source>
        <dbReference type="Proteomes" id="UP000515162"/>
    </source>
</evidence>
<comment type="subcellular location">
    <subcellularLocation>
        <location evidence="2">Endomembrane system</location>
    </subcellularLocation>
</comment>
<dbReference type="EC" id="2.3.2.27" evidence="4"/>
<dbReference type="UniPathway" id="UPA00143"/>
<dbReference type="InterPro" id="IPR001841">
    <property type="entry name" value="Znf_RING"/>
</dbReference>
<comment type="pathway">
    <text evidence="3">Protein modification; protein ubiquitination.</text>
</comment>
<evidence type="ECO:0000256" key="8">
    <source>
        <dbReference type="ARBA" id="ARBA00022786"/>
    </source>
</evidence>
<proteinExistence type="predicted"/>
<dbReference type="PROSITE" id="PS50089">
    <property type="entry name" value="ZF_RING_2"/>
    <property type="match status" value="1"/>
</dbReference>
<reference evidence="14" key="1">
    <citation type="submission" date="2025-08" db="UniProtKB">
        <authorList>
            <consortium name="RefSeq"/>
        </authorList>
    </citation>
    <scope>IDENTIFICATION</scope>
    <source>
        <strain evidence="14">Mau12</strain>
        <tissue evidence="14">Whole Body</tissue>
    </source>
</reference>
<keyword evidence="7 11" id="KW-0863">Zinc-finger</keyword>
<sequence>FLGLSSFCLRKHIKNKIMNSEDKRNPNYSGEEEDSWMNSYYVCLVCMQTAESPRVSFCGHHFCAKCIYNWIRRQKYQAKCPYCQSLIGENTLITIRYAKTKKNVLSCKSFGEHRRKMRMSNDCLSENIFLPEAGMFTRGYIKYPPDPMPRIKPLPPQMLQQWSRYPIVRIFLTPSLHQRFINFAIFLFMLAMYLHAAVTPDLLEWASEV</sequence>
<accession>A0A6P8KQU7</accession>
<dbReference type="InterPro" id="IPR017907">
    <property type="entry name" value="Znf_RING_CS"/>
</dbReference>
<keyword evidence="6" id="KW-0479">Metal-binding</keyword>